<gene>
    <name evidence="7" type="ORF">CHIRRI_LOCUS5033</name>
</gene>
<evidence type="ECO:0000313" key="8">
    <source>
        <dbReference type="Proteomes" id="UP001153620"/>
    </source>
</evidence>
<keyword evidence="5 6" id="KW-0472">Membrane</keyword>
<keyword evidence="3 6" id="KW-1133">Transmembrane helix</keyword>
<keyword evidence="8" id="KW-1185">Reference proteome</keyword>
<dbReference type="Proteomes" id="UP001153620">
    <property type="component" value="Chromosome 2"/>
</dbReference>
<dbReference type="EMBL" id="OU895878">
    <property type="protein sequence ID" value="CAG9802118.1"/>
    <property type="molecule type" value="Genomic_DNA"/>
</dbReference>
<comment type="subcellular location">
    <subcellularLocation>
        <location evidence="1">Mitochondrion membrane</location>
        <topology evidence="1">Multi-pass membrane protein</topology>
    </subcellularLocation>
</comment>
<evidence type="ECO:0000256" key="3">
    <source>
        <dbReference type="ARBA" id="ARBA00022989"/>
    </source>
</evidence>
<accession>A0A9N9WQB2</accession>
<sequence length="218" mass="24763">MALSVSKDDNLPKGAVRLSEEKAYQYQAGIIRNWDNLSEVFGLRAGAGFLAGISGVSSMIILNHFRRKLKLGMHGRVSSYLPVVAMPSALAALFHTTFIERSIVLRKYDCPLCLQSRAAFLQTGIGFVYPFLLAPMASFMFATRHFTVRLPYITEQPKEWLKFWLKLTRSAKHLAPYIVLANIIGAVGITSLEFHEYEKLQMHFEEHERKVESGFYDK</sequence>
<dbReference type="OrthoDB" id="6234762at2759"/>
<protein>
    <submittedName>
        <fullName evidence="7">Uncharacterized protein</fullName>
    </submittedName>
</protein>
<dbReference type="InterPro" id="IPR009801">
    <property type="entry name" value="TMEM126"/>
</dbReference>
<dbReference type="GO" id="GO:0032981">
    <property type="term" value="P:mitochondrial respiratory chain complex I assembly"/>
    <property type="evidence" value="ECO:0007669"/>
    <property type="project" value="TreeGrafter"/>
</dbReference>
<evidence type="ECO:0000256" key="2">
    <source>
        <dbReference type="ARBA" id="ARBA00022692"/>
    </source>
</evidence>
<feature type="transmembrane region" description="Helical" evidence="6">
    <location>
        <begin position="41"/>
        <end position="65"/>
    </location>
</feature>
<dbReference type="PANTHER" id="PTHR16296">
    <property type="entry name" value="UNCHARACTERIZED HYPOTHALAMUS PROTEIN HT007"/>
    <property type="match status" value="1"/>
</dbReference>
<keyword evidence="4" id="KW-0496">Mitochondrion</keyword>
<dbReference type="Pfam" id="PF07114">
    <property type="entry name" value="TMEM126"/>
    <property type="match status" value="1"/>
</dbReference>
<keyword evidence="2 6" id="KW-0812">Transmembrane</keyword>
<dbReference type="GO" id="GO:0031966">
    <property type="term" value="C:mitochondrial membrane"/>
    <property type="evidence" value="ECO:0007669"/>
    <property type="project" value="UniProtKB-SubCell"/>
</dbReference>
<proteinExistence type="predicted"/>
<evidence type="ECO:0000256" key="4">
    <source>
        <dbReference type="ARBA" id="ARBA00023128"/>
    </source>
</evidence>
<reference evidence="7" key="2">
    <citation type="submission" date="2022-10" db="EMBL/GenBank/DDBJ databases">
        <authorList>
            <consortium name="ENA_rothamsted_submissions"/>
            <consortium name="culmorum"/>
            <person name="King R."/>
        </authorList>
    </citation>
    <scope>NUCLEOTIDE SEQUENCE</scope>
</reference>
<evidence type="ECO:0000313" key="7">
    <source>
        <dbReference type="EMBL" id="CAG9802118.1"/>
    </source>
</evidence>
<evidence type="ECO:0000256" key="1">
    <source>
        <dbReference type="ARBA" id="ARBA00004225"/>
    </source>
</evidence>
<name>A0A9N9WQB2_9DIPT</name>
<feature type="transmembrane region" description="Helical" evidence="6">
    <location>
        <begin position="119"/>
        <end position="142"/>
    </location>
</feature>
<evidence type="ECO:0000256" key="5">
    <source>
        <dbReference type="ARBA" id="ARBA00023136"/>
    </source>
</evidence>
<evidence type="ECO:0000256" key="6">
    <source>
        <dbReference type="SAM" id="Phobius"/>
    </source>
</evidence>
<reference evidence="7" key="1">
    <citation type="submission" date="2022-01" db="EMBL/GenBank/DDBJ databases">
        <authorList>
            <person name="King R."/>
        </authorList>
    </citation>
    <scope>NUCLEOTIDE SEQUENCE</scope>
</reference>
<organism evidence="7 8">
    <name type="scientific">Chironomus riparius</name>
    <dbReference type="NCBI Taxonomy" id="315576"/>
    <lineage>
        <taxon>Eukaryota</taxon>
        <taxon>Metazoa</taxon>
        <taxon>Ecdysozoa</taxon>
        <taxon>Arthropoda</taxon>
        <taxon>Hexapoda</taxon>
        <taxon>Insecta</taxon>
        <taxon>Pterygota</taxon>
        <taxon>Neoptera</taxon>
        <taxon>Endopterygota</taxon>
        <taxon>Diptera</taxon>
        <taxon>Nematocera</taxon>
        <taxon>Chironomoidea</taxon>
        <taxon>Chironomidae</taxon>
        <taxon>Chironominae</taxon>
        <taxon>Chironomus</taxon>
    </lineage>
</organism>
<dbReference type="PANTHER" id="PTHR16296:SF2">
    <property type="entry name" value="TRANSMEMBRANE PROTEIN 126A"/>
    <property type="match status" value="1"/>
</dbReference>
<feature type="transmembrane region" description="Helical" evidence="6">
    <location>
        <begin position="77"/>
        <end position="99"/>
    </location>
</feature>
<dbReference type="AlphaFoldDB" id="A0A9N9WQB2"/>
<feature type="transmembrane region" description="Helical" evidence="6">
    <location>
        <begin position="174"/>
        <end position="192"/>
    </location>
</feature>